<evidence type="ECO:0000313" key="2">
    <source>
        <dbReference type="Proteomes" id="UP000192927"/>
    </source>
</evidence>
<accession>A0A1W5CWF3</accession>
<dbReference type="AlphaFoldDB" id="A0A1W5CWF3"/>
<organism evidence="1 2">
    <name type="scientific">Lasallia pustulata</name>
    <dbReference type="NCBI Taxonomy" id="136370"/>
    <lineage>
        <taxon>Eukaryota</taxon>
        <taxon>Fungi</taxon>
        <taxon>Dikarya</taxon>
        <taxon>Ascomycota</taxon>
        <taxon>Pezizomycotina</taxon>
        <taxon>Lecanoromycetes</taxon>
        <taxon>OSLEUM clade</taxon>
        <taxon>Umbilicariomycetidae</taxon>
        <taxon>Umbilicariales</taxon>
        <taxon>Umbilicariaceae</taxon>
        <taxon>Lasallia</taxon>
    </lineage>
</organism>
<sequence length="385" mass="44044">MPASPNEASQVDIIEPATPNNISTFLPQSELQHDIEEEIPTPSFAVPMEEFAESVEELRDRVQEMEMHIEMGEEGSPATTPPVTVFPPDTSEEVPHRRSFDTLDTFTLALGLWVEGAAITRDNWESLLQVFSLLLDVNQLKALPKKLSTFHAKIKSQLPLLKLRRKELTLDSTQLPTLSRSDKAGSLICTEWMYWFDPKHLFQIMLSSRVFTEKLHFGMANFVDRPSELWESYAWGSSIRACSGDFASYPDGEPLFPSDIALFWCKEEDCKCQDTEYTPHMGRVLCVGRDYTSAAPDPGAIIVVVQQLAQRWELSEALLRLLRIPDKDPKELFLLEDIVDQLTLSQIKERLLNVHLDYKFRYTEATKDIRDFDLSVQATEFNWII</sequence>
<evidence type="ECO:0000313" key="1">
    <source>
        <dbReference type="EMBL" id="SLM35120.1"/>
    </source>
</evidence>
<dbReference type="EMBL" id="FWEW01000552">
    <property type="protein sequence ID" value="SLM35120.1"/>
    <property type="molecule type" value="Genomic_DNA"/>
</dbReference>
<protein>
    <submittedName>
        <fullName evidence="1">Uncharacterized protein</fullName>
    </submittedName>
</protein>
<name>A0A1W5CWF3_9LECA</name>
<dbReference type="Proteomes" id="UP000192927">
    <property type="component" value="Unassembled WGS sequence"/>
</dbReference>
<reference evidence="2" key="1">
    <citation type="submission" date="2017-03" db="EMBL/GenBank/DDBJ databases">
        <authorList>
            <person name="Sharma R."/>
            <person name="Thines M."/>
        </authorList>
    </citation>
    <scope>NUCLEOTIDE SEQUENCE [LARGE SCALE GENOMIC DNA]</scope>
</reference>
<proteinExistence type="predicted"/>
<keyword evidence="2" id="KW-1185">Reference proteome</keyword>